<evidence type="ECO:0000259" key="1">
    <source>
        <dbReference type="Pfam" id="PF04326"/>
    </source>
</evidence>
<dbReference type="InterPro" id="IPR007421">
    <property type="entry name" value="Schlafen_AlbA_2_dom"/>
</dbReference>
<dbReference type="InterPro" id="IPR038475">
    <property type="entry name" value="RecG_C_sf"/>
</dbReference>
<dbReference type="HOGENOM" id="CLU_024970_7_1_2"/>
<dbReference type="PANTHER" id="PTHR30595:SF6">
    <property type="entry name" value="SCHLAFEN ALBA-2 DOMAIN-CONTAINING PROTEIN"/>
    <property type="match status" value="1"/>
</dbReference>
<dbReference type="InterPro" id="IPR036390">
    <property type="entry name" value="WH_DNA-bd_sf"/>
</dbReference>
<dbReference type="Gene3D" id="1.10.10.10">
    <property type="entry name" value="Winged helix-like DNA-binding domain superfamily/Winged helix DNA-binding domain"/>
    <property type="match status" value="2"/>
</dbReference>
<keyword evidence="3" id="KW-1185">Reference proteome</keyword>
<dbReference type="InterPro" id="IPR038461">
    <property type="entry name" value="Schlafen_AlbA_2_dom_sf"/>
</dbReference>
<dbReference type="EMBL" id="CP002565">
    <property type="protein sequence ID" value="AEB69281.1"/>
    <property type="molecule type" value="Genomic_DNA"/>
</dbReference>
<dbReference type="Gene3D" id="3.30.950.30">
    <property type="entry name" value="Schlafen, AAA domain"/>
    <property type="match status" value="1"/>
</dbReference>
<dbReference type="Pfam" id="PF04326">
    <property type="entry name" value="SLFN_AlbA_2"/>
    <property type="match status" value="1"/>
</dbReference>
<reference evidence="2 3" key="1">
    <citation type="journal article" date="2011" name="J. Bacteriol.">
        <title>Complete genome sequence of Methanosaeta concilii, a specialist in aceticlastic methanogenesis.</title>
        <authorList>
            <person name="Barber R.D."/>
            <person name="Zhang L."/>
            <person name="Harnack M."/>
            <person name="Olson M.V."/>
            <person name="Kaul R."/>
            <person name="Ingram-Smith C."/>
            <person name="Smith K.S."/>
        </authorList>
    </citation>
    <scope>NUCLEOTIDE SEQUENCE [LARGE SCALE GENOMIC DNA]</scope>
    <source>
        <strain evidence="3">ATCC 5969 / DSM 3671 / JCM 10134 / NBRC 103675 / OCM 69 / GP-6</strain>
    </source>
</reference>
<dbReference type="STRING" id="990316.MCON_2926"/>
<dbReference type="Gene3D" id="3.30.565.60">
    <property type="match status" value="1"/>
</dbReference>
<dbReference type="Pfam" id="PF13412">
    <property type="entry name" value="HTH_24"/>
    <property type="match status" value="1"/>
</dbReference>
<gene>
    <name evidence="2" type="ordered locus">MCON_2926</name>
</gene>
<evidence type="ECO:0000313" key="2">
    <source>
        <dbReference type="EMBL" id="AEB69281.1"/>
    </source>
</evidence>
<dbReference type="InterPro" id="IPR036388">
    <property type="entry name" value="WH-like_DNA-bd_sf"/>
</dbReference>
<organism evidence="2 3">
    <name type="scientific">Methanothrix soehngenii (strain ATCC 5969 / DSM 3671 / JCM 10134 / NBRC 103675 / OCM 69 / GP-6)</name>
    <name type="common">Methanosaeta concilii</name>
    <dbReference type="NCBI Taxonomy" id="990316"/>
    <lineage>
        <taxon>Archaea</taxon>
        <taxon>Methanobacteriati</taxon>
        <taxon>Methanobacteriota</taxon>
        <taxon>Stenosarchaea group</taxon>
        <taxon>Methanomicrobia</taxon>
        <taxon>Methanotrichales</taxon>
        <taxon>Methanotrichaceae</taxon>
        <taxon>Methanothrix</taxon>
    </lineage>
</organism>
<dbReference type="PANTHER" id="PTHR30595">
    <property type="entry name" value="GLPR-RELATED TRANSCRIPTIONAL REPRESSOR"/>
    <property type="match status" value="1"/>
</dbReference>
<proteinExistence type="predicted"/>
<feature type="domain" description="Schlafen AlbA-2" evidence="1">
    <location>
        <begin position="14"/>
        <end position="126"/>
    </location>
</feature>
<sequence length="570" mass="64392">MIPELLREIIAKGESLNVEFKGEEKASLSDSALVEAVICLANRSGVEPGWLLVGVEDDGRITGSRPRHSGEKTDTYRVSALIANRTRPSLACRVEIIEIDGRYVLVVEVPTSRTPVSTPEGKYQRRAIGGKGKPECMPYLFPEMLARQADRGIQDYSALVVPDARWEDLDPLEFERFRRMIRESRGRSDAALAELPDQEIAKALGAVEANHEVSAVRVLGLLLFGREDAVHRYLPTHEVAFQVLSDTRIVVNEFFRWPLLRIMEELLSRLQARNREEELMVNIFRIGIPDYSERAFREGLANALIHRDYSRLGAVHVQWHEDRIEISNPGGFPEGVRLDNLLVTPPRPRNPSLADAFKRAGIVERTARGIDTIFFEQLRNGRPAPSYERSSETDVILVLPGGKANRDFVRLVVEENQAGQPFRLDDLLLLNHVYLERRTTAKEAAKIIQKPENEARAALERLVEGGLLEASGEGKARAYHLCASTYRRLGERAAYIRTHGFEPLQWGQMVLQYVEKHGEISRAEVAELCHISGPQAYRLLKKLEREGHLTPIGTKGRSVKYERRIGENAR</sequence>
<dbReference type="SUPFAM" id="SSF46785">
    <property type="entry name" value="Winged helix' DNA-binding domain"/>
    <property type="match status" value="1"/>
</dbReference>
<dbReference type="Proteomes" id="UP000007807">
    <property type="component" value="Chromosome"/>
</dbReference>
<name>F4C0U3_METSG</name>
<dbReference type="GeneID" id="10462237"/>
<dbReference type="Pfam" id="PF13749">
    <property type="entry name" value="HATPase_c_4"/>
    <property type="match status" value="1"/>
</dbReference>
<dbReference type="KEGG" id="mcj:MCON_2926"/>
<dbReference type="InParanoid" id="F4C0U3"/>
<evidence type="ECO:0000313" key="3">
    <source>
        <dbReference type="Proteomes" id="UP000007807"/>
    </source>
</evidence>
<dbReference type="OrthoDB" id="114576at2157"/>
<dbReference type="RefSeq" id="WP_013720304.1">
    <property type="nucleotide sequence ID" value="NC_015416.1"/>
</dbReference>
<dbReference type="AlphaFoldDB" id="F4C0U3"/>
<protein>
    <submittedName>
        <fullName evidence="2">Divergent AAA domain family</fullName>
    </submittedName>
</protein>
<accession>F4C0U3</accession>